<organism evidence="5 6">
    <name type="scientific">Extibacter muris</name>
    <dbReference type="NCBI Taxonomy" id="1796622"/>
    <lineage>
        <taxon>Bacteria</taxon>
        <taxon>Bacillati</taxon>
        <taxon>Bacillota</taxon>
        <taxon>Clostridia</taxon>
        <taxon>Lachnospirales</taxon>
        <taxon>Lachnospiraceae</taxon>
        <taxon>Extibacter</taxon>
    </lineage>
</organism>
<reference evidence="5 6" key="1">
    <citation type="journal article" date="2016" name="Nat. Microbiol.">
        <title>The Mouse Intestinal Bacterial Collection (miBC) provides host-specific insight into cultured diversity and functional potential of the gut microbiota.</title>
        <authorList>
            <person name="Lagkouvardos I."/>
            <person name="Pukall R."/>
            <person name="Abt B."/>
            <person name="Foesel B.U."/>
            <person name="Meier-Kolthoff J.P."/>
            <person name="Kumar N."/>
            <person name="Bresciani A."/>
            <person name="Martinez I."/>
            <person name="Just S."/>
            <person name="Ziegler C."/>
            <person name="Brugiroux S."/>
            <person name="Garzetti D."/>
            <person name="Wenning M."/>
            <person name="Bui T.P."/>
            <person name="Wang J."/>
            <person name="Hugenholtz F."/>
            <person name="Plugge C.M."/>
            <person name="Peterson D.A."/>
            <person name="Hornef M.W."/>
            <person name="Baines J.F."/>
            <person name="Smidt H."/>
            <person name="Walter J."/>
            <person name="Kristiansen K."/>
            <person name="Nielsen H.B."/>
            <person name="Haller D."/>
            <person name="Overmann J."/>
            <person name="Stecher B."/>
            <person name="Clavel T."/>
        </authorList>
    </citation>
    <scope>NUCLEOTIDE SEQUENCE [LARGE SCALE GENOMIC DNA]</scope>
    <source>
        <strain evidence="5 6">DSM 28560</strain>
    </source>
</reference>
<protein>
    <recommendedName>
        <fullName evidence="2">Uridine phosphorylase</fullName>
        <ecNumber evidence="1">2.4.2.3</ecNumber>
    </recommendedName>
</protein>
<name>A0A4R4FGQ1_9FIRM</name>
<comment type="catalytic activity">
    <reaction evidence="3">
        <text>uridine + phosphate = alpha-D-ribose 1-phosphate + uracil</text>
        <dbReference type="Rhea" id="RHEA:24388"/>
        <dbReference type="ChEBI" id="CHEBI:16704"/>
        <dbReference type="ChEBI" id="CHEBI:17568"/>
        <dbReference type="ChEBI" id="CHEBI:43474"/>
        <dbReference type="ChEBI" id="CHEBI:57720"/>
        <dbReference type="EC" id="2.4.2.3"/>
    </reaction>
</comment>
<evidence type="ECO:0000256" key="2">
    <source>
        <dbReference type="ARBA" id="ARBA00021980"/>
    </source>
</evidence>
<dbReference type="EC" id="2.4.2.3" evidence="1"/>
<proteinExistence type="predicted"/>
<dbReference type="GO" id="GO:0005829">
    <property type="term" value="C:cytosol"/>
    <property type="evidence" value="ECO:0007669"/>
    <property type="project" value="TreeGrafter"/>
</dbReference>
<accession>A0A4R4FGQ1</accession>
<dbReference type="GO" id="GO:0004850">
    <property type="term" value="F:uridine phosphorylase activity"/>
    <property type="evidence" value="ECO:0007669"/>
    <property type="project" value="UniProtKB-EC"/>
</dbReference>
<dbReference type="GO" id="GO:0004731">
    <property type="term" value="F:purine-nucleoside phosphorylase activity"/>
    <property type="evidence" value="ECO:0007669"/>
    <property type="project" value="TreeGrafter"/>
</dbReference>
<dbReference type="Gene3D" id="3.40.50.1580">
    <property type="entry name" value="Nucleoside phosphorylase domain"/>
    <property type="match status" value="1"/>
</dbReference>
<dbReference type="RefSeq" id="WP_132275712.1">
    <property type="nucleotide sequence ID" value="NZ_JAOBST010000021.1"/>
</dbReference>
<dbReference type="EMBL" id="SMMX01000003">
    <property type="protein sequence ID" value="TDA22648.1"/>
    <property type="molecule type" value="Genomic_DNA"/>
</dbReference>
<dbReference type="InterPro" id="IPR035994">
    <property type="entry name" value="Nucleoside_phosphorylase_sf"/>
</dbReference>
<dbReference type="InterPro" id="IPR000845">
    <property type="entry name" value="Nucleoside_phosphorylase_d"/>
</dbReference>
<dbReference type="GO" id="GO:0006152">
    <property type="term" value="P:purine nucleoside catabolic process"/>
    <property type="evidence" value="ECO:0007669"/>
    <property type="project" value="TreeGrafter"/>
</dbReference>
<dbReference type="AlphaFoldDB" id="A0A4R4FGQ1"/>
<evidence type="ECO:0000313" key="5">
    <source>
        <dbReference type="EMBL" id="TDA22648.1"/>
    </source>
</evidence>
<dbReference type="Proteomes" id="UP000295710">
    <property type="component" value="Unassembled WGS sequence"/>
</dbReference>
<comment type="caution">
    <text evidence="5">The sequence shown here is derived from an EMBL/GenBank/DDBJ whole genome shotgun (WGS) entry which is preliminary data.</text>
</comment>
<sequence>MKTVFYESRTSSPAYINPTDSVSPVEGFPEICISTFSRQIIERIAALDHVEKIADMYTANGTNPIYKIMYRGREFAFFLSLVGAPAAVCCLEEMIALGARKFVYFGCCGVLDDDKAEGRLIIPTAAIREEGTSYHYLPPDMEITPDSCDTELLKSCMETCGYPYVCGKIWTTDAIYRETKDAIRSYRELGCVGTDMEYSALLAAARYRGVRFVQFLYGADSLSGEEWQQRDLTDYGLGSCDRYMALALECGLAM</sequence>
<dbReference type="Pfam" id="PF01048">
    <property type="entry name" value="PNP_UDP_1"/>
    <property type="match status" value="1"/>
</dbReference>
<feature type="domain" description="Nucleoside phosphorylase" evidence="4">
    <location>
        <begin position="59"/>
        <end position="226"/>
    </location>
</feature>
<keyword evidence="6" id="KW-1185">Reference proteome</keyword>
<evidence type="ECO:0000259" key="4">
    <source>
        <dbReference type="Pfam" id="PF01048"/>
    </source>
</evidence>
<evidence type="ECO:0000313" key="6">
    <source>
        <dbReference type="Proteomes" id="UP000295710"/>
    </source>
</evidence>
<evidence type="ECO:0000256" key="1">
    <source>
        <dbReference type="ARBA" id="ARBA00011888"/>
    </source>
</evidence>
<evidence type="ECO:0000256" key="3">
    <source>
        <dbReference type="ARBA" id="ARBA00048447"/>
    </source>
</evidence>
<gene>
    <name evidence="5" type="ORF">E1963_04380</name>
</gene>
<dbReference type="SUPFAM" id="SSF53167">
    <property type="entry name" value="Purine and uridine phosphorylases"/>
    <property type="match status" value="1"/>
</dbReference>
<dbReference type="PANTHER" id="PTHR43691">
    <property type="entry name" value="URIDINE PHOSPHORYLASE"/>
    <property type="match status" value="1"/>
</dbReference>
<dbReference type="CDD" id="cd09007">
    <property type="entry name" value="NP-I_spr0068"/>
    <property type="match status" value="1"/>
</dbReference>
<dbReference type="PANTHER" id="PTHR43691:SF11">
    <property type="entry name" value="FI09636P-RELATED"/>
    <property type="match status" value="1"/>
</dbReference>